<keyword evidence="5" id="KW-1185">Reference proteome</keyword>
<feature type="region of interest" description="Disordered" evidence="2">
    <location>
        <begin position="24"/>
        <end position="51"/>
    </location>
</feature>
<dbReference type="GeneID" id="17089993"/>
<sequence length="783" mass="92391">MRDSTTQSKIPKPTLVTRHRITTSREVGSIEKGNPLKEISNEATLQTNEETTSKNSFISKWKTVKPNIALKASQDRDYPLRKVRDRLESQEWKIEQVELTTKSHEEQQRQYQQQMDTLTKNIKNVEEQISGMESTIKNLEAELLLATSELEAVQQNKKEQEKLLDELKVEKSVVQGQIQVEEARVQSVHSRIEEQKAILNNIYEEQLSLQKQIELEKCESQDELYKVEELAAKEENLQMEIRNLKKQKEENLVLLSEQECEREKIVQEIYKLEADCRRQQKEIHEKEEEEKRIEKEVTELDLQEESYPQRKQDLEQEIEQLKRDINLIEESIHQCRAKLSQKENEYKTKEDALEELWNSSERALSSERKNLSTIQSQLEEVKERNEQMKQTIKKKYDDAEYFDSAVEEQQTLLVSLRNKLSTLELRLEDERNVHLIEQQKLYALQERMHRQQNIVDEMKEQRLRNAQIQEDLLRKVYQMRPNMQVFCKIDDSDSSEEPFNDSFQQNLVLDIQNSQVIARKVRDSEELTSSKFPFDQVFTTDISNQQIFRHCVAFVDQLWKGRNVCIFGYSTHNHQRKLFFDLNQGLSFLTILYLLENIKGSSESRHVLAIEFFRIWNDELEDILSSSCKDTNSTVQTENKQNDTNHGNFLMAIEISNATQLQDWLISRIDSQKLESESGHYVFKIFVKDKASQTSNRPYSITYVHLQTPNIFNDETLSTYETDKNFVSLLQLLTQLANREKSVVSHSFTCLLTNKIFECLETFKIRYSFSTLVRNSIVAKWFK</sequence>
<dbReference type="SUPFAM" id="SSF52540">
    <property type="entry name" value="P-loop containing nucleoside triphosphate hydrolases"/>
    <property type="match status" value="1"/>
</dbReference>
<dbReference type="Proteomes" id="UP000030680">
    <property type="component" value="Unassembled WGS sequence"/>
</dbReference>
<reference evidence="5" key="1">
    <citation type="journal article" date="2013" name="Science">
        <title>Gene transfer from bacteria and archaea facilitated evolution of an extremophilic eukaryote.</title>
        <authorList>
            <person name="Schonknecht G."/>
            <person name="Chen W.H."/>
            <person name="Ternes C.M."/>
            <person name="Barbier G.G."/>
            <person name="Shrestha R.P."/>
            <person name="Stanke M."/>
            <person name="Brautigam A."/>
            <person name="Baker B.J."/>
            <person name="Banfield J.F."/>
            <person name="Garavito R.M."/>
            <person name="Carr K."/>
            <person name="Wilkerson C."/>
            <person name="Rensing S.A."/>
            <person name="Gagneul D."/>
            <person name="Dickenson N.E."/>
            <person name="Oesterhelt C."/>
            <person name="Lercher M.J."/>
            <person name="Weber A.P."/>
        </authorList>
    </citation>
    <scope>NUCLEOTIDE SEQUENCE [LARGE SCALE GENOMIC DNA]</scope>
    <source>
        <strain evidence="5">074W</strain>
    </source>
</reference>
<feature type="coiled-coil region" evidence="1">
    <location>
        <begin position="80"/>
        <end position="177"/>
    </location>
</feature>
<dbReference type="InterPro" id="IPR036961">
    <property type="entry name" value="Kinesin_motor_dom_sf"/>
</dbReference>
<feature type="domain" description="Kinesin motor" evidence="3">
    <location>
        <begin position="480"/>
        <end position="780"/>
    </location>
</feature>
<dbReference type="GO" id="GO:0008017">
    <property type="term" value="F:microtubule binding"/>
    <property type="evidence" value="ECO:0007669"/>
    <property type="project" value="InterPro"/>
</dbReference>
<protein>
    <submittedName>
        <fullName evidence="4">Kinesin-related protein</fullName>
    </submittedName>
</protein>
<gene>
    <name evidence="4" type="ORF">Gasu_13140</name>
</gene>
<name>M2X4K1_GALSU</name>
<dbReference type="eggNOG" id="KOG0239">
    <property type="taxonomic scope" value="Eukaryota"/>
</dbReference>
<evidence type="ECO:0000313" key="4">
    <source>
        <dbReference type="EMBL" id="EME31345.1"/>
    </source>
</evidence>
<organism evidence="4 5">
    <name type="scientific">Galdieria sulphuraria</name>
    <name type="common">Red alga</name>
    <dbReference type="NCBI Taxonomy" id="130081"/>
    <lineage>
        <taxon>Eukaryota</taxon>
        <taxon>Rhodophyta</taxon>
        <taxon>Bangiophyceae</taxon>
        <taxon>Galdieriales</taxon>
        <taxon>Galdieriaceae</taxon>
        <taxon>Galdieria</taxon>
    </lineage>
</organism>
<dbReference type="KEGG" id="gsl:Gasu_13140"/>
<proteinExistence type="predicted"/>
<evidence type="ECO:0000259" key="3">
    <source>
        <dbReference type="SMART" id="SM00129"/>
    </source>
</evidence>
<dbReference type="GO" id="GO:0007018">
    <property type="term" value="P:microtubule-based movement"/>
    <property type="evidence" value="ECO:0007669"/>
    <property type="project" value="InterPro"/>
</dbReference>
<dbReference type="RefSeq" id="XP_005707865.1">
    <property type="nucleotide sequence ID" value="XM_005707808.1"/>
</dbReference>
<evidence type="ECO:0000313" key="5">
    <source>
        <dbReference type="Proteomes" id="UP000030680"/>
    </source>
</evidence>
<dbReference type="OMA" id="WHETQEH"/>
<dbReference type="GO" id="GO:0003777">
    <property type="term" value="F:microtubule motor activity"/>
    <property type="evidence" value="ECO:0007669"/>
    <property type="project" value="InterPro"/>
</dbReference>
<dbReference type="InterPro" id="IPR031852">
    <property type="entry name" value="Vik1/Cik1_MT-bd"/>
</dbReference>
<dbReference type="GO" id="GO:0005524">
    <property type="term" value="F:ATP binding"/>
    <property type="evidence" value="ECO:0007669"/>
    <property type="project" value="InterPro"/>
</dbReference>
<dbReference type="InterPro" id="IPR027417">
    <property type="entry name" value="P-loop_NTPase"/>
</dbReference>
<evidence type="ECO:0000256" key="1">
    <source>
        <dbReference type="SAM" id="Coils"/>
    </source>
</evidence>
<dbReference type="EMBL" id="KB454492">
    <property type="protein sequence ID" value="EME31345.1"/>
    <property type="molecule type" value="Genomic_DNA"/>
</dbReference>
<dbReference type="AlphaFoldDB" id="M2X4K1"/>
<keyword evidence="1" id="KW-0175">Coiled coil</keyword>
<dbReference type="STRING" id="130081.M2X4K1"/>
<feature type="compositionally biased region" description="Polar residues" evidence="2">
    <location>
        <begin position="41"/>
        <end position="51"/>
    </location>
</feature>
<dbReference type="SMART" id="SM00129">
    <property type="entry name" value="KISc"/>
    <property type="match status" value="1"/>
</dbReference>
<feature type="coiled-coil region" evidence="1">
    <location>
        <begin position="227"/>
        <end position="461"/>
    </location>
</feature>
<dbReference type="Gene3D" id="3.40.850.10">
    <property type="entry name" value="Kinesin motor domain"/>
    <property type="match status" value="1"/>
</dbReference>
<dbReference type="Pfam" id="PF16796">
    <property type="entry name" value="Microtub_bd"/>
    <property type="match status" value="1"/>
</dbReference>
<dbReference type="Gramene" id="EME31345">
    <property type="protein sequence ID" value="EME31345"/>
    <property type="gene ID" value="Gasu_13140"/>
</dbReference>
<evidence type="ECO:0000256" key="2">
    <source>
        <dbReference type="SAM" id="MobiDB-lite"/>
    </source>
</evidence>
<dbReference type="OrthoDB" id="9077at2759"/>
<accession>M2X4K1</accession>
<dbReference type="InterPro" id="IPR001752">
    <property type="entry name" value="Kinesin_motor_dom"/>
</dbReference>